<reference evidence="2" key="2">
    <citation type="submission" date="2021-09" db="EMBL/GenBank/DDBJ databases">
        <authorList>
            <person name="Jia N."/>
            <person name="Wang J."/>
            <person name="Shi W."/>
            <person name="Du L."/>
            <person name="Sun Y."/>
            <person name="Zhan W."/>
            <person name="Jiang J."/>
            <person name="Wang Q."/>
            <person name="Zhang B."/>
            <person name="Ji P."/>
            <person name="Sakyi L.B."/>
            <person name="Cui X."/>
            <person name="Yuan T."/>
            <person name="Jiang B."/>
            <person name="Yang W."/>
            <person name="Lam T.T.-Y."/>
            <person name="Chang Q."/>
            <person name="Ding S."/>
            <person name="Wang X."/>
            <person name="Zhu J."/>
            <person name="Ruan X."/>
            <person name="Zhao L."/>
            <person name="Wei J."/>
            <person name="Que T."/>
            <person name="Du C."/>
            <person name="Cheng J."/>
            <person name="Dai P."/>
            <person name="Han X."/>
            <person name="Huang E."/>
            <person name="Gao Y."/>
            <person name="Liu J."/>
            <person name="Shao H."/>
            <person name="Ye R."/>
            <person name="Li L."/>
            <person name="Wei W."/>
            <person name="Wang X."/>
            <person name="Wang C."/>
            <person name="Huo Q."/>
            <person name="Li W."/>
            <person name="Guo W."/>
            <person name="Chen H."/>
            <person name="Chen S."/>
            <person name="Zhou L."/>
            <person name="Zhou L."/>
            <person name="Ni X."/>
            <person name="Tian J."/>
            <person name="Zhou Y."/>
            <person name="Sheng Y."/>
            <person name="Liu T."/>
            <person name="Pan Y."/>
            <person name="Xia L."/>
            <person name="Li J."/>
            <person name="Zhao F."/>
            <person name="Cao W."/>
        </authorList>
    </citation>
    <scope>NUCLEOTIDE SEQUENCE</scope>
    <source>
        <strain evidence="2">Rmic-2018</strain>
        <tissue evidence="2">Larvae</tissue>
    </source>
</reference>
<keyword evidence="1" id="KW-0472">Membrane</keyword>
<evidence type="ECO:0000313" key="2">
    <source>
        <dbReference type="EMBL" id="KAH8042567.1"/>
    </source>
</evidence>
<accession>A0A9J6F8S0</accession>
<proteinExistence type="predicted"/>
<dbReference type="EMBL" id="JABSTU010000001">
    <property type="protein sequence ID" value="KAH8042567.1"/>
    <property type="molecule type" value="Genomic_DNA"/>
</dbReference>
<evidence type="ECO:0000256" key="1">
    <source>
        <dbReference type="SAM" id="Phobius"/>
    </source>
</evidence>
<keyword evidence="1" id="KW-1133">Transmembrane helix</keyword>
<dbReference type="AlphaFoldDB" id="A0A9J6F8S0"/>
<comment type="caution">
    <text evidence="2">The sequence shown here is derived from an EMBL/GenBank/DDBJ whole genome shotgun (WGS) entry which is preliminary data.</text>
</comment>
<sequence>MDWQHRLEAANPLRAGLSSKEVDVINIFGPMMCTLRLLGLLPRARGPTSRPSQEELTFRKEPLRRKLRRGSLMTLVVFGYLLHFSAATVYNVTHSGGFFGFFANCGHVLRNLFASITLVHFLTNQDELLRLLEESRRLRQLLPDPKVRQARSFTMTL</sequence>
<gene>
    <name evidence="2" type="ORF">HPB51_024620</name>
</gene>
<keyword evidence="1" id="KW-0812">Transmembrane</keyword>
<organism evidence="2 3">
    <name type="scientific">Rhipicephalus microplus</name>
    <name type="common">Cattle tick</name>
    <name type="synonym">Boophilus microplus</name>
    <dbReference type="NCBI Taxonomy" id="6941"/>
    <lineage>
        <taxon>Eukaryota</taxon>
        <taxon>Metazoa</taxon>
        <taxon>Ecdysozoa</taxon>
        <taxon>Arthropoda</taxon>
        <taxon>Chelicerata</taxon>
        <taxon>Arachnida</taxon>
        <taxon>Acari</taxon>
        <taxon>Parasitiformes</taxon>
        <taxon>Ixodida</taxon>
        <taxon>Ixodoidea</taxon>
        <taxon>Ixodidae</taxon>
        <taxon>Rhipicephalinae</taxon>
        <taxon>Rhipicephalus</taxon>
        <taxon>Boophilus</taxon>
    </lineage>
</organism>
<evidence type="ECO:0000313" key="3">
    <source>
        <dbReference type="Proteomes" id="UP000821866"/>
    </source>
</evidence>
<reference evidence="2" key="1">
    <citation type="journal article" date="2020" name="Cell">
        <title>Large-Scale Comparative Analyses of Tick Genomes Elucidate Their Genetic Diversity and Vector Capacities.</title>
        <authorList>
            <consortium name="Tick Genome and Microbiome Consortium (TIGMIC)"/>
            <person name="Jia N."/>
            <person name="Wang J."/>
            <person name="Shi W."/>
            <person name="Du L."/>
            <person name="Sun Y."/>
            <person name="Zhan W."/>
            <person name="Jiang J.F."/>
            <person name="Wang Q."/>
            <person name="Zhang B."/>
            <person name="Ji P."/>
            <person name="Bell-Sakyi L."/>
            <person name="Cui X.M."/>
            <person name="Yuan T.T."/>
            <person name="Jiang B.G."/>
            <person name="Yang W.F."/>
            <person name="Lam T.T."/>
            <person name="Chang Q.C."/>
            <person name="Ding S.J."/>
            <person name="Wang X.J."/>
            <person name="Zhu J.G."/>
            <person name="Ruan X.D."/>
            <person name="Zhao L."/>
            <person name="Wei J.T."/>
            <person name="Ye R.Z."/>
            <person name="Que T.C."/>
            <person name="Du C.H."/>
            <person name="Zhou Y.H."/>
            <person name="Cheng J.X."/>
            <person name="Dai P.F."/>
            <person name="Guo W.B."/>
            <person name="Han X.H."/>
            <person name="Huang E.J."/>
            <person name="Li L.F."/>
            <person name="Wei W."/>
            <person name="Gao Y.C."/>
            <person name="Liu J.Z."/>
            <person name="Shao H.Z."/>
            <person name="Wang X."/>
            <person name="Wang C.C."/>
            <person name="Yang T.C."/>
            <person name="Huo Q.B."/>
            <person name="Li W."/>
            <person name="Chen H.Y."/>
            <person name="Chen S.E."/>
            <person name="Zhou L.G."/>
            <person name="Ni X.B."/>
            <person name="Tian J.H."/>
            <person name="Sheng Y."/>
            <person name="Liu T."/>
            <person name="Pan Y.S."/>
            <person name="Xia L.Y."/>
            <person name="Li J."/>
            <person name="Zhao F."/>
            <person name="Cao W.C."/>
        </authorList>
    </citation>
    <scope>NUCLEOTIDE SEQUENCE</scope>
    <source>
        <strain evidence="2">Rmic-2018</strain>
    </source>
</reference>
<name>A0A9J6F8S0_RHIMP</name>
<feature type="transmembrane region" description="Helical" evidence="1">
    <location>
        <begin position="72"/>
        <end position="92"/>
    </location>
</feature>
<keyword evidence="3" id="KW-1185">Reference proteome</keyword>
<protein>
    <submittedName>
        <fullName evidence="2">Uncharacterized protein</fullName>
    </submittedName>
</protein>
<dbReference type="Proteomes" id="UP000821866">
    <property type="component" value="Chromosome 1"/>
</dbReference>